<evidence type="ECO:0000313" key="5">
    <source>
        <dbReference type="EMBL" id="OMO61865.1"/>
    </source>
</evidence>
<evidence type="ECO:0000313" key="6">
    <source>
        <dbReference type="Proteomes" id="UP000188268"/>
    </source>
</evidence>
<feature type="region of interest" description="Disordered" evidence="2">
    <location>
        <begin position="185"/>
        <end position="302"/>
    </location>
</feature>
<feature type="compositionally biased region" description="Basic and acidic residues" evidence="2">
    <location>
        <begin position="193"/>
        <end position="209"/>
    </location>
</feature>
<dbReference type="PROSITE" id="PS50102">
    <property type="entry name" value="RRM"/>
    <property type="match status" value="1"/>
</dbReference>
<dbReference type="PANTHER" id="PTHR47073:SF2">
    <property type="entry name" value="PROTEIN ANTI-SILENCING 1"/>
    <property type="match status" value="1"/>
</dbReference>
<feature type="compositionally biased region" description="Basic and acidic residues" evidence="2">
    <location>
        <begin position="216"/>
        <end position="243"/>
    </location>
</feature>
<dbReference type="EMBL" id="AWWV01013378">
    <property type="protein sequence ID" value="OMO61865.1"/>
    <property type="molecule type" value="Genomic_DNA"/>
</dbReference>
<dbReference type="GO" id="GO:0003682">
    <property type="term" value="F:chromatin binding"/>
    <property type="evidence" value="ECO:0007669"/>
    <property type="project" value="InterPro"/>
</dbReference>
<feature type="compositionally biased region" description="Basic and acidic residues" evidence="2">
    <location>
        <begin position="403"/>
        <end position="414"/>
    </location>
</feature>
<evidence type="ECO:0000256" key="1">
    <source>
        <dbReference type="PROSITE-ProRule" id="PRU00176"/>
    </source>
</evidence>
<organism evidence="5 6">
    <name type="scientific">Corchorus capsularis</name>
    <name type="common">Jute</name>
    <dbReference type="NCBI Taxonomy" id="210143"/>
    <lineage>
        <taxon>Eukaryota</taxon>
        <taxon>Viridiplantae</taxon>
        <taxon>Streptophyta</taxon>
        <taxon>Embryophyta</taxon>
        <taxon>Tracheophyta</taxon>
        <taxon>Spermatophyta</taxon>
        <taxon>Magnoliopsida</taxon>
        <taxon>eudicotyledons</taxon>
        <taxon>Gunneridae</taxon>
        <taxon>Pentapetalae</taxon>
        <taxon>rosids</taxon>
        <taxon>malvids</taxon>
        <taxon>Malvales</taxon>
        <taxon>Malvaceae</taxon>
        <taxon>Grewioideae</taxon>
        <taxon>Apeibeae</taxon>
        <taxon>Corchorus</taxon>
    </lineage>
</organism>
<dbReference type="OMA" id="KIWQQNQ"/>
<gene>
    <name evidence="5" type="ORF">CCACVL1_23197</name>
</gene>
<feature type="compositionally biased region" description="Polar residues" evidence="2">
    <location>
        <begin position="244"/>
        <end position="253"/>
    </location>
</feature>
<evidence type="ECO:0000256" key="2">
    <source>
        <dbReference type="SAM" id="MobiDB-lite"/>
    </source>
</evidence>
<dbReference type="AlphaFoldDB" id="A0A1R3GUS2"/>
<dbReference type="PANTHER" id="PTHR47073">
    <property type="entry name" value="PROTEIN ANTI-SILENCING 1"/>
    <property type="match status" value="1"/>
</dbReference>
<accession>A0A1R3GUS2</accession>
<proteinExistence type="predicted"/>
<dbReference type="Gene3D" id="2.30.30.490">
    <property type="match status" value="1"/>
</dbReference>
<feature type="region of interest" description="Disordered" evidence="2">
    <location>
        <begin position="366"/>
        <end position="437"/>
    </location>
</feature>
<dbReference type="PROSITE" id="PS51038">
    <property type="entry name" value="BAH"/>
    <property type="match status" value="1"/>
</dbReference>
<reference evidence="5 6" key="1">
    <citation type="submission" date="2013-09" db="EMBL/GenBank/DDBJ databases">
        <title>Corchorus capsularis genome sequencing.</title>
        <authorList>
            <person name="Alam M."/>
            <person name="Haque M.S."/>
            <person name="Islam M.S."/>
            <person name="Emdad E.M."/>
            <person name="Islam M.M."/>
            <person name="Ahmed B."/>
            <person name="Halim A."/>
            <person name="Hossen Q.M.M."/>
            <person name="Hossain M.Z."/>
            <person name="Ahmed R."/>
            <person name="Khan M.M."/>
            <person name="Islam R."/>
            <person name="Rashid M.M."/>
            <person name="Khan S.A."/>
            <person name="Rahman M.S."/>
            <person name="Alam M."/>
        </authorList>
    </citation>
    <scope>NUCLEOTIDE SEQUENCE [LARGE SCALE GENOMIC DNA]</scope>
    <source>
        <strain evidence="6">cv. CVL-1</strain>
        <tissue evidence="5">Whole seedling</tissue>
    </source>
</reference>
<dbReference type="InterPro" id="IPR012677">
    <property type="entry name" value="Nucleotide-bd_a/b_plait_sf"/>
</dbReference>
<dbReference type="OrthoDB" id="1896853at2759"/>
<sequence length="684" mass="78052">MVEIEEIEKLEFKWGSKKGVGGKNKDIRFYESFTFDGLEYALYDDVYLYTDAENLPHIGKLIQIWEAPDKSKKVKVLWYFQAFEISRYLVVELTQPNEIFLACGKGPGLANINPLEVIAGKCNVVCISKDSRNPQPSDEELQMADYVFYRTFDVEQCIILDKIDDQIAEIDAKFIFNRVRSLEPNSGHTPGVDNKHASENAKETTERMTLRTSSYENRHPEDYKQEEVADGVAEKLAADDRQDNATFNKTASSLKVEEKSDLKVPSVNPVVSPREKPVSGGGTESGQPTKTDDRQGNTSCENIGLSHNIIDEKMDRVGNSFVSQVQVEEKLKFTEVLGESNERPRKKAKVDSSVNVSDDKNKIHVLKPNHDSDANTSKPIVPNFTASEDKSRHAIDPLGTAKESSKKLKVDDNVAKPTGGKSQKKPPVWNPNDGIKTSNKMIEVTRRPNSDKSNWFTELPWEETMREAYECGRLVLFQNLDPAYTSEDVESIVWSAFREICTAKMLHQTAYSSPHSGQAFAIFRTSEMAERVVRELDEKCLLLSNQRPLVARMPTVCFPKKQATFPGHLALDKLKSQREMKEAVSTSHASQPNTLQYEMAFEWRLLVKRSDLVWRQLYRCIFDISRTKRKLFCEASYQFGFLSRPSAYERWWKPDSTVFSQMLFLTKVRLCYLLNWIEYGKIKA</sequence>
<dbReference type="STRING" id="210143.A0A1R3GUS2"/>
<dbReference type="Gramene" id="OMO61865">
    <property type="protein sequence ID" value="OMO61865"/>
    <property type="gene ID" value="CCACVL1_23197"/>
</dbReference>
<dbReference type="InterPro" id="IPR035979">
    <property type="entry name" value="RBD_domain_sf"/>
</dbReference>
<feature type="domain" description="RRM" evidence="3">
    <location>
        <begin position="473"/>
        <end position="556"/>
    </location>
</feature>
<protein>
    <recommendedName>
        <fullName evidence="7">BAH domain-containing protein</fullName>
    </recommendedName>
</protein>
<dbReference type="SUPFAM" id="SSF54928">
    <property type="entry name" value="RNA-binding domain, RBD"/>
    <property type="match status" value="1"/>
</dbReference>
<feature type="domain" description="BAH" evidence="4">
    <location>
        <begin position="38"/>
        <end position="163"/>
    </location>
</feature>
<evidence type="ECO:0000259" key="3">
    <source>
        <dbReference type="PROSITE" id="PS50102"/>
    </source>
</evidence>
<dbReference type="Pfam" id="PF01426">
    <property type="entry name" value="BAH"/>
    <property type="match status" value="1"/>
</dbReference>
<evidence type="ECO:0000259" key="4">
    <source>
        <dbReference type="PROSITE" id="PS51038"/>
    </source>
</evidence>
<comment type="caution">
    <text evidence="5">The sequence shown here is derived from an EMBL/GenBank/DDBJ whole genome shotgun (WGS) entry which is preliminary data.</text>
</comment>
<dbReference type="Gene3D" id="3.30.70.330">
    <property type="match status" value="1"/>
</dbReference>
<dbReference type="Proteomes" id="UP000188268">
    <property type="component" value="Unassembled WGS sequence"/>
</dbReference>
<dbReference type="InterPro" id="IPR043151">
    <property type="entry name" value="BAH_sf"/>
</dbReference>
<evidence type="ECO:0008006" key="7">
    <source>
        <dbReference type="Google" id="ProtNLM"/>
    </source>
</evidence>
<keyword evidence="6" id="KW-1185">Reference proteome</keyword>
<name>A0A1R3GUS2_COCAP</name>
<dbReference type="InterPro" id="IPR000504">
    <property type="entry name" value="RRM_dom"/>
</dbReference>
<dbReference type="InterPro" id="IPR001025">
    <property type="entry name" value="BAH_dom"/>
</dbReference>
<dbReference type="CDD" id="cd00590">
    <property type="entry name" value="RRM_SF"/>
    <property type="match status" value="1"/>
</dbReference>
<dbReference type="GO" id="GO:0003723">
    <property type="term" value="F:RNA binding"/>
    <property type="evidence" value="ECO:0007669"/>
    <property type="project" value="UniProtKB-UniRule"/>
</dbReference>
<keyword evidence="1" id="KW-0694">RNA-binding</keyword>
<dbReference type="FunFam" id="2.30.30.490:FF:000017">
    <property type="entry name" value="Bromo-adjacent homology (BAH) domain-containing protein"/>
    <property type="match status" value="1"/>
</dbReference>